<evidence type="ECO:0000313" key="3">
    <source>
        <dbReference type="Proteomes" id="UP000473648"/>
    </source>
</evidence>
<dbReference type="Gene3D" id="1.10.4080.10">
    <property type="entry name" value="ADP-ribosylation/Crystallin J1"/>
    <property type="match status" value="1"/>
</dbReference>
<keyword evidence="1" id="KW-0479">Metal-binding</keyword>
<gene>
    <name evidence="2" type="ORF">FRC53_09530</name>
</gene>
<reference evidence="2" key="1">
    <citation type="journal article" date="2020" name="Appl. Environ. Microbiol.">
        <title>Medium-Chain Fatty Acid Synthesis by 'Candidatus Weimeria bifida' gen. nov., sp. nov., and 'Candidatus Pseudoramibacter fermentans' sp. nov.</title>
        <authorList>
            <person name="Scarborough M.J."/>
            <person name="Myers K.S."/>
            <person name="Donohue T.J."/>
            <person name="Noguera D.R."/>
        </authorList>
    </citation>
    <scope>NUCLEOTIDE SEQUENCE</scope>
    <source>
        <strain evidence="2">EUB1.1</strain>
    </source>
</reference>
<feature type="binding site" evidence="1">
    <location>
        <position position="54"/>
    </location>
    <ligand>
        <name>Mg(2+)</name>
        <dbReference type="ChEBI" id="CHEBI:18420"/>
        <label>1</label>
    </ligand>
</feature>
<protein>
    <submittedName>
        <fullName evidence="2">ADP-ribosylglycohydrolase family protein</fullName>
    </submittedName>
</protein>
<dbReference type="AlphaFoldDB" id="A0A6L5GTW5"/>
<feature type="binding site" evidence="1">
    <location>
        <position position="239"/>
    </location>
    <ligand>
        <name>Mg(2+)</name>
        <dbReference type="ChEBI" id="CHEBI:18420"/>
        <label>1</label>
    </ligand>
</feature>
<dbReference type="PANTHER" id="PTHR16222:SF12">
    <property type="entry name" value="ADP-RIBOSYLGLYCOHYDROLASE-RELATED"/>
    <property type="match status" value="1"/>
</dbReference>
<keyword evidence="1" id="KW-0460">Magnesium</keyword>
<proteinExistence type="predicted"/>
<sequence length="288" mass="30697">MRQPFPVCYNGANQKKGGIFMLGAVFGDIAGSVYEGHPVKTVDFPLLPDGARFTDDTVMTFAVAKAIIEADAQDEAVLKKAVVRNMQAMGQAYPHRGYGGYFSKWLHAEDPKPYNSLGNGSAMRVSPVGWIARSVEEAEALAKATAEVTHNHPEGIKGAQAIAVCILLARQGADKPTIKRTVESRYGYDLSQSLDAIRPGYAMDATCPGSVPEAITAFLEGTDYEHVIRLAISLGGDSDTLACMAGGIAEAAFGMPAVLREKAYAMLDGNLRRLASAFSAFRFGKLGA</sequence>
<feature type="binding site" evidence="1">
    <location>
        <position position="237"/>
    </location>
    <ligand>
        <name>Mg(2+)</name>
        <dbReference type="ChEBI" id="CHEBI:18420"/>
        <label>1</label>
    </ligand>
</feature>
<evidence type="ECO:0000256" key="1">
    <source>
        <dbReference type="PIRSR" id="PIRSR605502-1"/>
    </source>
</evidence>
<accession>A0A6L5GTW5</accession>
<name>A0A6L5GTW5_9FIRM</name>
<feature type="binding site" evidence="1">
    <location>
        <position position="55"/>
    </location>
    <ligand>
        <name>Mg(2+)</name>
        <dbReference type="ChEBI" id="CHEBI:18420"/>
        <label>1</label>
    </ligand>
</feature>
<feature type="binding site" evidence="1">
    <location>
        <position position="56"/>
    </location>
    <ligand>
        <name>Mg(2+)</name>
        <dbReference type="ChEBI" id="CHEBI:18420"/>
        <label>1</label>
    </ligand>
</feature>
<feature type="binding site" evidence="1">
    <location>
        <position position="240"/>
    </location>
    <ligand>
        <name>Mg(2+)</name>
        <dbReference type="ChEBI" id="CHEBI:18420"/>
        <label>1</label>
    </ligand>
</feature>
<evidence type="ECO:0000313" key="2">
    <source>
        <dbReference type="EMBL" id="MQM73633.1"/>
    </source>
</evidence>
<dbReference type="Pfam" id="PF03747">
    <property type="entry name" value="ADP_ribosyl_GH"/>
    <property type="match status" value="1"/>
</dbReference>
<dbReference type="SUPFAM" id="SSF101478">
    <property type="entry name" value="ADP-ribosylglycohydrolase"/>
    <property type="match status" value="1"/>
</dbReference>
<dbReference type="Proteomes" id="UP000473648">
    <property type="component" value="Unassembled WGS sequence"/>
</dbReference>
<comment type="caution">
    <text evidence="2">The sequence shown here is derived from an EMBL/GenBank/DDBJ whole genome shotgun (WGS) entry which is preliminary data.</text>
</comment>
<organism evidence="2 3">
    <name type="scientific">Candidatus Pseudoramibacter fermentans</name>
    <dbReference type="NCBI Taxonomy" id="2594427"/>
    <lineage>
        <taxon>Bacteria</taxon>
        <taxon>Bacillati</taxon>
        <taxon>Bacillota</taxon>
        <taxon>Clostridia</taxon>
        <taxon>Eubacteriales</taxon>
        <taxon>Eubacteriaceae</taxon>
        <taxon>Pseudoramibacter</taxon>
    </lineage>
</organism>
<dbReference type="InterPro" id="IPR036705">
    <property type="entry name" value="Ribosyl_crysJ1_sf"/>
</dbReference>
<comment type="cofactor">
    <cofactor evidence="1">
        <name>Mg(2+)</name>
        <dbReference type="ChEBI" id="CHEBI:18420"/>
    </cofactor>
    <text evidence="1">Binds 2 magnesium ions per subunit.</text>
</comment>
<dbReference type="PANTHER" id="PTHR16222">
    <property type="entry name" value="ADP-RIBOSYLGLYCOHYDROLASE"/>
    <property type="match status" value="1"/>
</dbReference>
<dbReference type="InterPro" id="IPR005502">
    <property type="entry name" value="Ribosyl_crysJ1"/>
</dbReference>
<dbReference type="GO" id="GO:0016787">
    <property type="term" value="F:hydrolase activity"/>
    <property type="evidence" value="ECO:0007669"/>
    <property type="project" value="UniProtKB-KW"/>
</dbReference>
<dbReference type="EMBL" id="VOGB01000005">
    <property type="protein sequence ID" value="MQM73633.1"/>
    <property type="molecule type" value="Genomic_DNA"/>
</dbReference>
<dbReference type="InterPro" id="IPR050792">
    <property type="entry name" value="ADP-ribosylglycohydrolase"/>
</dbReference>
<keyword evidence="3" id="KW-1185">Reference proteome</keyword>
<dbReference type="GO" id="GO:0046872">
    <property type="term" value="F:metal ion binding"/>
    <property type="evidence" value="ECO:0007669"/>
    <property type="project" value="UniProtKB-KW"/>
</dbReference>